<proteinExistence type="predicted"/>
<reference evidence="9 10" key="1">
    <citation type="submission" date="2016-10" db="EMBL/GenBank/DDBJ databases">
        <authorList>
            <person name="de Groot N.N."/>
        </authorList>
    </citation>
    <scope>NUCLEOTIDE SEQUENCE [LARGE SCALE GENOMIC DNA]</scope>
    <source>
        <strain evidence="9 10">CGMCC 1.10457</strain>
    </source>
</reference>
<keyword evidence="4" id="KW-0808">Transferase</keyword>
<sequence length="531" mass="57582">MRGVANRSAGTIIAGAGLLLTGFHLSSATGVETSALAVLVTLLPVVFSLVMTGVGVQVARGRLVPDRFAGRMLAWTGVGVTVLFAFGLWMFAVTLVLEVTQSDSIVPMVNVATFGALVGLLVGLYDVRRLEQRQSVEQLNRINDTLRVATEELVNQTDRKSLEQAVCDRLSESAAYESVWVGRYDDAEGVVRPAAWSGLDDDYYESIDVTVDDSPTGGGPGGRAIREREIQCVQNVFADPSMEPWWDILESRGVQSMAVVPIGHEGTVYGFISIYADRHNVFEEREQAVLTDLGETIGHAIASIQANERLAERERELARQNQRLEEFAGIVSHDLRNPLTVAVGNLQLARETGDEECFSKTADALERMDELIADLLTLARQGEAIDEFEPVPLREVVEEAWATTGADASTLACDDDLGTVSADRSRLRQLLENVFRNSVEHAGPDVTVTVRRTDKGFAVEDDGPGIPADRREAIFDVGYSTNEDGTGFGLNIVRSIADAHGWDVAVGESPAGGARFDFSDVGRVEPESEPT</sequence>
<evidence type="ECO:0000256" key="7">
    <source>
        <dbReference type="SAM" id="Phobius"/>
    </source>
</evidence>
<evidence type="ECO:0000259" key="8">
    <source>
        <dbReference type="PROSITE" id="PS50109"/>
    </source>
</evidence>
<dbReference type="EC" id="2.7.13.3" evidence="2"/>
<dbReference type="Gene3D" id="3.30.565.10">
    <property type="entry name" value="Histidine kinase-like ATPase, C-terminal domain"/>
    <property type="match status" value="1"/>
</dbReference>
<dbReference type="Pfam" id="PF00512">
    <property type="entry name" value="HisKA"/>
    <property type="match status" value="1"/>
</dbReference>
<organism evidence="9 10">
    <name type="scientific">Halomicrobium zhouii</name>
    <dbReference type="NCBI Taxonomy" id="767519"/>
    <lineage>
        <taxon>Archaea</taxon>
        <taxon>Methanobacteriati</taxon>
        <taxon>Methanobacteriota</taxon>
        <taxon>Stenosarchaea group</taxon>
        <taxon>Halobacteria</taxon>
        <taxon>Halobacteriales</taxon>
        <taxon>Haloarculaceae</taxon>
        <taxon>Halomicrobium</taxon>
    </lineage>
</organism>
<dbReference type="EMBL" id="FOZK01000001">
    <property type="protein sequence ID" value="SFR94411.1"/>
    <property type="molecule type" value="Genomic_DNA"/>
</dbReference>
<evidence type="ECO:0000313" key="10">
    <source>
        <dbReference type="Proteomes" id="UP000199062"/>
    </source>
</evidence>
<dbReference type="Pfam" id="PF02518">
    <property type="entry name" value="HATPase_c"/>
    <property type="match status" value="1"/>
</dbReference>
<evidence type="ECO:0000256" key="4">
    <source>
        <dbReference type="ARBA" id="ARBA00022679"/>
    </source>
</evidence>
<evidence type="ECO:0000256" key="3">
    <source>
        <dbReference type="ARBA" id="ARBA00022553"/>
    </source>
</evidence>
<dbReference type="SUPFAM" id="SSF55781">
    <property type="entry name" value="GAF domain-like"/>
    <property type="match status" value="1"/>
</dbReference>
<feature type="transmembrane region" description="Helical" evidence="7">
    <location>
        <begin position="38"/>
        <end position="60"/>
    </location>
</feature>
<comment type="catalytic activity">
    <reaction evidence="1">
        <text>ATP + protein L-histidine = ADP + protein N-phospho-L-histidine.</text>
        <dbReference type="EC" id="2.7.13.3"/>
    </reaction>
</comment>
<dbReference type="PANTHER" id="PTHR43711:SF1">
    <property type="entry name" value="HISTIDINE KINASE 1"/>
    <property type="match status" value="1"/>
</dbReference>
<name>A0A1I6KT93_9EURY</name>
<dbReference type="SMART" id="SM00388">
    <property type="entry name" value="HisKA"/>
    <property type="match status" value="1"/>
</dbReference>
<dbReference type="Pfam" id="PF13185">
    <property type="entry name" value="GAF_2"/>
    <property type="match status" value="1"/>
</dbReference>
<keyword evidence="6" id="KW-0902">Two-component regulatory system</keyword>
<dbReference type="InterPro" id="IPR003594">
    <property type="entry name" value="HATPase_dom"/>
</dbReference>
<dbReference type="CDD" id="cd00082">
    <property type="entry name" value="HisKA"/>
    <property type="match status" value="1"/>
</dbReference>
<protein>
    <recommendedName>
        <fullName evidence="2">histidine kinase</fullName>
        <ecNumber evidence="2">2.7.13.3</ecNumber>
    </recommendedName>
</protein>
<dbReference type="InterPro" id="IPR050736">
    <property type="entry name" value="Sensor_HK_Regulatory"/>
</dbReference>
<evidence type="ECO:0000256" key="5">
    <source>
        <dbReference type="ARBA" id="ARBA00022777"/>
    </source>
</evidence>
<evidence type="ECO:0000256" key="1">
    <source>
        <dbReference type="ARBA" id="ARBA00000085"/>
    </source>
</evidence>
<dbReference type="GO" id="GO:0000155">
    <property type="term" value="F:phosphorelay sensor kinase activity"/>
    <property type="evidence" value="ECO:0007669"/>
    <property type="project" value="InterPro"/>
</dbReference>
<dbReference type="Proteomes" id="UP000199062">
    <property type="component" value="Unassembled WGS sequence"/>
</dbReference>
<dbReference type="InterPro" id="IPR036097">
    <property type="entry name" value="HisK_dim/P_sf"/>
</dbReference>
<keyword evidence="5 9" id="KW-0418">Kinase</keyword>
<dbReference type="Gene3D" id="1.10.287.130">
    <property type="match status" value="1"/>
</dbReference>
<evidence type="ECO:0000256" key="6">
    <source>
        <dbReference type="ARBA" id="ARBA00023012"/>
    </source>
</evidence>
<dbReference type="InterPro" id="IPR004358">
    <property type="entry name" value="Sig_transdc_His_kin-like_C"/>
</dbReference>
<dbReference type="InterPro" id="IPR036890">
    <property type="entry name" value="HATPase_C_sf"/>
</dbReference>
<evidence type="ECO:0000313" key="9">
    <source>
        <dbReference type="EMBL" id="SFR94411.1"/>
    </source>
</evidence>
<dbReference type="InterPro" id="IPR003661">
    <property type="entry name" value="HisK_dim/P_dom"/>
</dbReference>
<keyword evidence="10" id="KW-1185">Reference proteome</keyword>
<gene>
    <name evidence="9" type="ORF">SAMN05216559_1519</name>
</gene>
<keyword evidence="3" id="KW-0597">Phosphoprotein</keyword>
<dbReference type="SMART" id="SM00065">
    <property type="entry name" value="GAF"/>
    <property type="match status" value="1"/>
</dbReference>
<dbReference type="PROSITE" id="PS50109">
    <property type="entry name" value="HIS_KIN"/>
    <property type="match status" value="1"/>
</dbReference>
<dbReference type="PANTHER" id="PTHR43711">
    <property type="entry name" value="TWO-COMPONENT HISTIDINE KINASE"/>
    <property type="match status" value="1"/>
</dbReference>
<dbReference type="OrthoDB" id="8127at2157"/>
<dbReference type="AlphaFoldDB" id="A0A1I6KT93"/>
<dbReference type="InterPro" id="IPR003018">
    <property type="entry name" value="GAF"/>
</dbReference>
<dbReference type="SMART" id="SM00387">
    <property type="entry name" value="HATPase_c"/>
    <property type="match status" value="1"/>
</dbReference>
<dbReference type="SUPFAM" id="SSF55874">
    <property type="entry name" value="ATPase domain of HSP90 chaperone/DNA topoisomerase II/histidine kinase"/>
    <property type="match status" value="1"/>
</dbReference>
<feature type="domain" description="Histidine kinase" evidence="8">
    <location>
        <begin position="330"/>
        <end position="519"/>
    </location>
</feature>
<feature type="transmembrane region" description="Helical" evidence="7">
    <location>
        <begin position="72"/>
        <end position="92"/>
    </location>
</feature>
<dbReference type="STRING" id="767519.SAMN05216559_1519"/>
<keyword evidence="7" id="KW-0812">Transmembrane</keyword>
<keyword evidence="7" id="KW-0472">Membrane</keyword>
<feature type="transmembrane region" description="Helical" evidence="7">
    <location>
        <begin position="104"/>
        <end position="125"/>
    </location>
</feature>
<dbReference type="PRINTS" id="PR00344">
    <property type="entry name" value="BCTRLSENSOR"/>
</dbReference>
<dbReference type="Gene3D" id="3.30.450.40">
    <property type="match status" value="1"/>
</dbReference>
<dbReference type="InterPro" id="IPR029016">
    <property type="entry name" value="GAF-like_dom_sf"/>
</dbReference>
<keyword evidence="7" id="KW-1133">Transmembrane helix</keyword>
<dbReference type="InterPro" id="IPR005467">
    <property type="entry name" value="His_kinase_dom"/>
</dbReference>
<evidence type="ECO:0000256" key="2">
    <source>
        <dbReference type="ARBA" id="ARBA00012438"/>
    </source>
</evidence>
<dbReference type="CDD" id="cd00075">
    <property type="entry name" value="HATPase"/>
    <property type="match status" value="1"/>
</dbReference>
<dbReference type="SUPFAM" id="SSF47384">
    <property type="entry name" value="Homodimeric domain of signal transducing histidine kinase"/>
    <property type="match status" value="1"/>
</dbReference>
<accession>A0A1I6KT93</accession>
<dbReference type="RefSeq" id="WP_089815396.1">
    <property type="nucleotide sequence ID" value="NZ_FOZK01000001.1"/>
</dbReference>